<dbReference type="SUPFAM" id="SSF52777">
    <property type="entry name" value="CoA-dependent acyltransferases"/>
    <property type="match status" value="2"/>
</dbReference>
<dbReference type="Gene3D" id="3.30.559.10">
    <property type="entry name" value="Chloramphenicol acetyltransferase-like domain"/>
    <property type="match status" value="1"/>
</dbReference>
<evidence type="ECO:0000259" key="4">
    <source>
        <dbReference type="Pfam" id="PF00668"/>
    </source>
</evidence>
<dbReference type="InterPro" id="IPR001242">
    <property type="entry name" value="Condensation_dom"/>
</dbReference>
<dbReference type="Proteomes" id="UP001500879">
    <property type="component" value="Unassembled WGS sequence"/>
</dbReference>
<proteinExistence type="predicted"/>
<dbReference type="EMBL" id="BAAABX010000048">
    <property type="protein sequence ID" value="GAA0416031.1"/>
    <property type="molecule type" value="Genomic_DNA"/>
</dbReference>
<dbReference type="PANTHER" id="PTHR45527:SF1">
    <property type="entry name" value="FATTY ACID SYNTHASE"/>
    <property type="match status" value="1"/>
</dbReference>
<feature type="domain" description="Condensation" evidence="4">
    <location>
        <begin position="39"/>
        <end position="476"/>
    </location>
</feature>
<name>A0ABP3IS35_9ACTN</name>
<accession>A0ABP3IS35</accession>
<evidence type="ECO:0000313" key="5">
    <source>
        <dbReference type="EMBL" id="GAA0416031.1"/>
    </source>
</evidence>
<gene>
    <name evidence="5" type="ORF">GCM10010357_41780</name>
</gene>
<dbReference type="Pfam" id="PF00550">
    <property type="entry name" value="PP-binding"/>
    <property type="match status" value="1"/>
</dbReference>
<dbReference type="Gene3D" id="3.30.559.30">
    <property type="entry name" value="Nonribosomal peptide synthetase, condensation domain"/>
    <property type="match status" value="1"/>
</dbReference>
<evidence type="ECO:0000256" key="2">
    <source>
        <dbReference type="SAM" id="MobiDB-lite"/>
    </source>
</evidence>
<reference evidence="6" key="1">
    <citation type="journal article" date="2019" name="Int. J. Syst. Evol. Microbiol.">
        <title>The Global Catalogue of Microorganisms (GCM) 10K type strain sequencing project: providing services to taxonomists for standard genome sequencing and annotation.</title>
        <authorList>
            <consortium name="The Broad Institute Genomics Platform"/>
            <consortium name="The Broad Institute Genome Sequencing Center for Infectious Disease"/>
            <person name="Wu L."/>
            <person name="Ma J."/>
        </authorList>
    </citation>
    <scope>NUCLEOTIDE SEQUENCE [LARGE SCALE GENOMIC DNA]</scope>
    <source>
        <strain evidence="6">JCM 4788</strain>
    </source>
</reference>
<dbReference type="PANTHER" id="PTHR45527">
    <property type="entry name" value="NONRIBOSOMAL PEPTIDE SYNTHETASE"/>
    <property type="match status" value="1"/>
</dbReference>
<protein>
    <recommendedName>
        <fullName evidence="7">Condensation domain-containing protein</fullName>
    </recommendedName>
</protein>
<dbReference type="InterPro" id="IPR023213">
    <property type="entry name" value="CAT-like_dom_sf"/>
</dbReference>
<evidence type="ECO:0000256" key="1">
    <source>
        <dbReference type="ARBA" id="ARBA00001957"/>
    </source>
</evidence>
<feature type="domain" description="Carrier" evidence="3">
    <location>
        <begin position="512"/>
        <end position="571"/>
    </location>
</feature>
<keyword evidence="6" id="KW-1185">Reference proteome</keyword>
<dbReference type="CDD" id="cd19531">
    <property type="entry name" value="LCL_NRPS-like"/>
    <property type="match status" value="1"/>
</dbReference>
<dbReference type="Pfam" id="PF00668">
    <property type="entry name" value="Condensation"/>
    <property type="match status" value="1"/>
</dbReference>
<evidence type="ECO:0000259" key="3">
    <source>
        <dbReference type="Pfam" id="PF00550"/>
    </source>
</evidence>
<organism evidence="5 6">
    <name type="scientific">Streptomyces luteireticuli</name>
    <dbReference type="NCBI Taxonomy" id="173858"/>
    <lineage>
        <taxon>Bacteria</taxon>
        <taxon>Bacillati</taxon>
        <taxon>Actinomycetota</taxon>
        <taxon>Actinomycetes</taxon>
        <taxon>Kitasatosporales</taxon>
        <taxon>Streptomycetaceae</taxon>
        <taxon>Streptomyces</taxon>
    </lineage>
</organism>
<comment type="cofactor">
    <cofactor evidence="1">
        <name>pantetheine 4'-phosphate</name>
        <dbReference type="ChEBI" id="CHEBI:47942"/>
    </cofactor>
</comment>
<sequence>MTNGPLRRLLAGRTGRHQGGRTPPQSRVPVIARNRPLDLSPNQRHDWLHYQEFGDTPLYDAVLLRLRGPLRVPALRTALRALVARHESLRTRFPVLDGAPRQVIEPTDRISVPFVDFGALPTDADRGRELAELHRAAQSGYVLDRRPPCRFALVRFGPADHVLVLSIPHIAADFWSIPVLGQELSALYRAGAAGRPADPRAHGHDYADYAAWQASQWSPQDRAEELRGWQRRLRGITALPLPADHPRDAGIPARCWTHTEHLDPTVSEQLRAWSRRENVTLFVTLLAAFHSLLARSCGVDRLVTASSSANRESSLTAGLVGPLSDFRVMYNDLAGDPGFREVLHRTRAAVLGTHGRKTLTHDDLVQGLDPARELRPHPLKQIYFNLLSAPWAETRLSPELSVTVAGADDGSPRPHLVPEHADLIVNCSDHGTGPLVLQLRCTAELYTAAAGPRWLRWYGTVLRQILERPDIRLSRIRPQAAGETITLAPVPRPRPRCEADWMAKNAGRIDARLLGLWAQAVGPGHRSGEFFQNGRTVVDAAVLLKRIEEEHGVPIALTDFLRAPTITTLVTAWTAGASPSEEHG</sequence>
<comment type="caution">
    <text evidence="5">The sequence shown here is derived from an EMBL/GenBank/DDBJ whole genome shotgun (WGS) entry which is preliminary data.</text>
</comment>
<dbReference type="InterPro" id="IPR009081">
    <property type="entry name" value="PP-bd_ACP"/>
</dbReference>
<evidence type="ECO:0008006" key="7">
    <source>
        <dbReference type="Google" id="ProtNLM"/>
    </source>
</evidence>
<feature type="region of interest" description="Disordered" evidence="2">
    <location>
        <begin position="1"/>
        <end position="27"/>
    </location>
</feature>
<evidence type="ECO:0000313" key="6">
    <source>
        <dbReference type="Proteomes" id="UP001500879"/>
    </source>
</evidence>